<evidence type="ECO:0000313" key="2">
    <source>
        <dbReference type="Proteomes" id="UP001459277"/>
    </source>
</evidence>
<keyword evidence="2" id="KW-1185">Reference proteome</keyword>
<dbReference type="PANTHER" id="PTHR33144">
    <property type="entry name" value="OS10G0409366 PROTEIN-RELATED"/>
    <property type="match status" value="1"/>
</dbReference>
<dbReference type="PANTHER" id="PTHR33144:SF25">
    <property type="entry name" value="DUF4216 DOMAIN-CONTAINING PROTEIN"/>
    <property type="match status" value="1"/>
</dbReference>
<dbReference type="AlphaFoldDB" id="A0AAW2BPB7"/>
<dbReference type="EMBL" id="JAZDWU010000011">
    <property type="protein sequence ID" value="KAK9987037.1"/>
    <property type="molecule type" value="Genomic_DNA"/>
</dbReference>
<protein>
    <submittedName>
        <fullName evidence="1">Uncharacterized protein</fullName>
    </submittedName>
</protein>
<accession>A0AAW2BPB7</accession>
<proteinExistence type="predicted"/>
<reference evidence="1 2" key="1">
    <citation type="submission" date="2024-01" db="EMBL/GenBank/DDBJ databases">
        <title>A telomere-to-telomere, gap-free genome of sweet tea (Lithocarpus litseifolius).</title>
        <authorList>
            <person name="Zhou J."/>
        </authorList>
    </citation>
    <scope>NUCLEOTIDE SEQUENCE [LARGE SCALE GENOMIC DNA]</scope>
    <source>
        <strain evidence="1">Zhou-2022a</strain>
        <tissue evidence="1">Leaf</tissue>
    </source>
</reference>
<evidence type="ECO:0000313" key="1">
    <source>
        <dbReference type="EMBL" id="KAK9987037.1"/>
    </source>
</evidence>
<dbReference type="Pfam" id="PF03004">
    <property type="entry name" value="Transposase_24"/>
    <property type="match status" value="1"/>
</dbReference>
<dbReference type="Proteomes" id="UP001459277">
    <property type="component" value="Unassembled WGS sequence"/>
</dbReference>
<gene>
    <name evidence="1" type="ORF">SO802_031988</name>
</gene>
<sequence length="177" mass="20524">MRAVAAFPPVRATRGPSKYLDVWDLPDDQVIELPLNSMHQPFDEGARAFTGFLGTIAQNPHMCPIRYLNWKDILEELKEECWRLVEQKYVVSTNPTAYAEDWDVLVDHWYTEDTVIESEKNRDPHSKQEDLHTAGSCSFAVHAAKKAKVDERPIERARVQHYIQYCILVKMDLQLIL</sequence>
<comment type="caution">
    <text evidence="1">The sequence shown here is derived from an EMBL/GenBank/DDBJ whole genome shotgun (WGS) entry which is preliminary data.</text>
</comment>
<dbReference type="InterPro" id="IPR004252">
    <property type="entry name" value="Probable_transposase_24"/>
</dbReference>
<name>A0AAW2BPB7_9ROSI</name>
<organism evidence="1 2">
    <name type="scientific">Lithocarpus litseifolius</name>
    <dbReference type="NCBI Taxonomy" id="425828"/>
    <lineage>
        <taxon>Eukaryota</taxon>
        <taxon>Viridiplantae</taxon>
        <taxon>Streptophyta</taxon>
        <taxon>Embryophyta</taxon>
        <taxon>Tracheophyta</taxon>
        <taxon>Spermatophyta</taxon>
        <taxon>Magnoliopsida</taxon>
        <taxon>eudicotyledons</taxon>
        <taxon>Gunneridae</taxon>
        <taxon>Pentapetalae</taxon>
        <taxon>rosids</taxon>
        <taxon>fabids</taxon>
        <taxon>Fagales</taxon>
        <taxon>Fagaceae</taxon>
        <taxon>Lithocarpus</taxon>
    </lineage>
</organism>